<evidence type="ECO:0000313" key="3">
    <source>
        <dbReference type="Proteomes" id="UP000648187"/>
    </source>
</evidence>
<accession>A0A835G461</accession>
<protein>
    <submittedName>
        <fullName evidence="2">Uncharacterized protein</fullName>
    </submittedName>
</protein>
<comment type="caution">
    <text evidence="2">The sequence shown here is derived from an EMBL/GenBank/DDBJ whole genome shotgun (WGS) entry which is preliminary data.</text>
</comment>
<dbReference type="PANTHER" id="PTHR33395:SF22">
    <property type="entry name" value="REVERSE TRANSCRIPTASE DOMAIN-CONTAINING PROTEIN"/>
    <property type="match status" value="1"/>
</dbReference>
<proteinExistence type="predicted"/>
<keyword evidence="1" id="KW-0812">Transmembrane</keyword>
<reference evidence="2" key="1">
    <citation type="submission" date="2020-08" db="EMBL/GenBank/DDBJ databases">
        <title>Spodoptera exigua strain:BAW_Kor-Di-RS1 Genome sequencing and assembly.</title>
        <authorList>
            <person name="Kim J."/>
            <person name="Nam H.Y."/>
            <person name="Kwon M."/>
            <person name="Choi J.H."/>
            <person name="Cho S.R."/>
            <person name="Kim G.-H."/>
        </authorList>
    </citation>
    <scope>NUCLEOTIDE SEQUENCE</scope>
    <source>
        <strain evidence="2">BAW_Kor-Di-RS1</strain>
        <tissue evidence="2">Whole-body</tissue>
    </source>
</reference>
<dbReference type="GO" id="GO:0007508">
    <property type="term" value="P:larval heart development"/>
    <property type="evidence" value="ECO:0007669"/>
    <property type="project" value="TreeGrafter"/>
</dbReference>
<keyword evidence="3" id="KW-1185">Reference proteome</keyword>
<gene>
    <name evidence="2" type="ORF">HW555_013728</name>
</gene>
<feature type="transmembrane region" description="Helical" evidence="1">
    <location>
        <begin position="53"/>
        <end position="78"/>
    </location>
</feature>
<dbReference type="Proteomes" id="UP000648187">
    <property type="component" value="Unassembled WGS sequence"/>
</dbReference>
<dbReference type="GO" id="GO:0031012">
    <property type="term" value="C:extracellular matrix"/>
    <property type="evidence" value="ECO:0007669"/>
    <property type="project" value="TreeGrafter"/>
</dbReference>
<dbReference type="PANTHER" id="PTHR33395">
    <property type="entry name" value="TRANSCRIPTASE, PUTATIVE-RELATED-RELATED"/>
    <property type="match status" value="1"/>
</dbReference>
<name>A0A835G461_SPOEX</name>
<evidence type="ECO:0000313" key="2">
    <source>
        <dbReference type="EMBL" id="KAF9405624.1"/>
    </source>
</evidence>
<keyword evidence="1" id="KW-1133">Transmembrane helix</keyword>
<sequence>MKLRPDFPPLYDMMVFSTSCDYVLDENDQLVMEDCSPQGQVLTNSLTIATDKTLVFCSTLLLYMLCSLTLSYLFIILLNKTPRIEALYAEIQAINLVQQQMLHVLRRDRGTPCGGVLLMARAPIVLRRRRELETECGEDLWASFTCRSSRSSVYVCVVYIKPSATDSDYMTWFTKVESFINDLKGTESASLHDVLVTTVEGLVPPDAYHPPLDIQVKLQSSVKSERLEPSNVDRGRDWNFNKCNRSLLFELLSEVSWDAVLSLSVVRTSTRVFYDTIYRLFDACIPKKRRNVRATRRYPTWFTSDIIRDLQYKIKLHSAWKRSKCDLIYRQFSECRSSLKSRISAAYNTYIGRIERNIKKNPKEFWQHITNLRSKGGFECNITHKGIMHRGIAAAEAFAEYFASVFHTEVPTLNTEDIANPRNSNMNSDFDLRDAKDVIEYCSKFSEDLSLSEETINEMQSANADAMGKLAEDEANRSDVKTYKEDSEHYYTIDSNCCYRAIDLAECDLHLVE</sequence>
<keyword evidence="1" id="KW-0472">Membrane</keyword>
<evidence type="ECO:0000256" key="1">
    <source>
        <dbReference type="SAM" id="Phobius"/>
    </source>
</evidence>
<organism evidence="2 3">
    <name type="scientific">Spodoptera exigua</name>
    <name type="common">Beet armyworm</name>
    <name type="synonym">Noctua fulgens</name>
    <dbReference type="NCBI Taxonomy" id="7107"/>
    <lineage>
        <taxon>Eukaryota</taxon>
        <taxon>Metazoa</taxon>
        <taxon>Ecdysozoa</taxon>
        <taxon>Arthropoda</taxon>
        <taxon>Hexapoda</taxon>
        <taxon>Insecta</taxon>
        <taxon>Pterygota</taxon>
        <taxon>Neoptera</taxon>
        <taxon>Endopterygota</taxon>
        <taxon>Lepidoptera</taxon>
        <taxon>Glossata</taxon>
        <taxon>Ditrysia</taxon>
        <taxon>Noctuoidea</taxon>
        <taxon>Noctuidae</taxon>
        <taxon>Amphipyrinae</taxon>
        <taxon>Spodoptera</taxon>
    </lineage>
</organism>
<dbReference type="EMBL" id="JACKWZ010000709">
    <property type="protein sequence ID" value="KAF9405624.1"/>
    <property type="molecule type" value="Genomic_DNA"/>
</dbReference>
<dbReference type="GO" id="GO:0061343">
    <property type="term" value="P:cell adhesion involved in heart morphogenesis"/>
    <property type="evidence" value="ECO:0007669"/>
    <property type="project" value="TreeGrafter"/>
</dbReference>
<dbReference type="AlphaFoldDB" id="A0A835G461"/>